<dbReference type="Proteomes" id="UP000324897">
    <property type="component" value="Unassembled WGS sequence"/>
</dbReference>
<proteinExistence type="predicted"/>
<sequence length="87" mass="9038">MPMRLDGASVAAAFAARIHGPQASPTLSASSSIPVVTASLNSNGEEIVLAAHMVFENMPARLLVLVVVFSSRLQVATITGSSKDFVQ</sequence>
<dbReference type="Gramene" id="TVT99858">
    <property type="protein sequence ID" value="TVT99858"/>
    <property type="gene ID" value="EJB05_54745"/>
</dbReference>
<organism evidence="1 2">
    <name type="scientific">Eragrostis curvula</name>
    <name type="common">weeping love grass</name>
    <dbReference type="NCBI Taxonomy" id="38414"/>
    <lineage>
        <taxon>Eukaryota</taxon>
        <taxon>Viridiplantae</taxon>
        <taxon>Streptophyta</taxon>
        <taxon>Embryophyta</taxon>
        <taxon>Tracheophyta</taxon>
        <taxon>Spermatophyta</taxon>
        <taxon>Magnoliopsida</taxon>
        <taxon>Liliopsida</taxon>
        <taxon>Poales</taxon>
        <taxon>Poaceae</taxon>
        <taxon>PACMAD clade</taxon>
        <taxon>Chloridoideae</taxon>
        <taxon>Eragrostideae</taxon>
        <taxon>Eragrostidinae</taxon>
        <taxon>Eragrostis</taxon>
    </lineage>
</organism>
<dbReference type="AlphaFoldDB" id="A0A5J9SLL4"/>
<name>A0A5J9SLL4_9POAL</name>
<evidence type="ECO:0000313" key="1">
    <source>
        <dbReference type="EMBL" id="TVT99858.1"/>
    </source>
</evidence>
<dbReference type="EMBL" id="RWGY01000670">
    <property type="protein sequence ID" value="TVT99858.1"/>
    <property type="molecule type" value="Genomic_DNA"/>
</dbReference>
<feature type="non-terminal residue" evidence="1">
    <location>
        <position position="87"/>
    </location>
</feature>
<feature type="non-terminal residue" evidence="1">
    <location>
        <position position="1"/>
    </location>
</feature>
<protein>
    <submittedName>
        <fullName evidence="1">Uncharacterized protein</fullName>
    </submittedName>
</protein>
<evidence type="ECO:0000313" key="2">
    <source>
        <dbReference type="Proteomes" id="UP000324897"/>
    </source>
</evidence>
<keyword evidence="2" id="KW-1185">Reference proteome</keyword>
<gene>
    <name evidence="1" type="ORF">EJB05_54745</name>
</gene>
<comment type="caution">
    <text evidence="1">The sequence shown here is derived from an EMBL/GenBank/DDBJ whole genome shotgun (WGS) entry which is preliminary data.</text>
</comment>
<reference evidence="1 2" key="1">
    <citation type="journal article" date="2019" name="Sci. Rep.">
        <title>A high-quality genome of Eragrostis curvula grass provides insights into Poaceae evolution and supports new strategies to enhance forage quality.</title>
        <authorList>
            <person name="Carballo J."/>
            <person name="Santos B.A.C.M."/>
            <person name="Zappacosta D."/>
            <person name="Garbus I."/>
            <person name="Selva J.P."/>
            <person name="Gallo C.A."/>
            <person name="Diaz A."/>
            <person name="Albertini E."/>
            <person name="Caccamo M."/>
            <person name="Echenique V."/>
        </authorList>
    </citation>
    <scope>NUCLEOTIDE SEQUENCE [LARGE SCALE GENOMIC DNA]</scope>
    <source>
        <strain evidence="2">cv. Victoria</strain>
        <tissue evidence="1">Leaf</tissue>
    </source>
</reference>
<accession>A0A5J9SLL4</accession>